<proteinExistence type="predicted"/>
<keyword evidence="2" id="KW-1185">Reference proteome</keyword>
<gene>
    <name evidence="1" type="ORF">BD626DRAFT_496173</name>
</gene>
<accession>A0A550CET1</accession>
<comment type="caution">
    <text evidence="1">The sequence shown here is derived from an EMBL/GenBank/DDBJ whole genome shotgun (WGS) entry which is preliminary data.</text>
</comment>
<name>A0A550CET1_9AGAR</name>
<organism evidence="1 2">
    <name type="scientific">Schizophyllum amplum</name>
    <dbReference type="NCBI Taxonomy" id="97359"/>
    <lineage>
        <taxon>Eukaryota</taxon>
        <taxon>Fungi</taxon>
        <taxon>Dikarya</taxon>
        <taxon>Basidiomycota</taxon>
        <taxon>Agaricomycotina</taxon>
        <taxon>Agaricomycetes</taxon>
        <taxon>Agaricomycetidae</taxon>
        <taxon>Agaricales</taxon>
        <taxon>Schizophyllaceae</taxon>
        <taxon>Schizophyllum</taxon>
    </lineage>
</organism>
<dbReference type="AlphaFoldDB" id="A0A550CET1"/>
<protein>
    <submittedName>
        <fullName evidence="1">Uncharacterized protein</fullName>
    </submittedName>
</protein>
<evidence type="ECO:0000313" key="2">
    <source>
        <dbReference type="Proteomes" id="UP000320762"/>
    </source>
</evidence>
<reference evidence="1 2" key="1">
    <citation type="journal article" date="2019" name="New Phytol.">
        <title>Comparative genomics reveals unique wood-decay strategies and fruiting body development in the Schizophyllaceae.</title>
        <authorList>
            <person name="Almasi E."/>
            <person name="Sahu N."/>
            <person name="Krizsan K."/>
            <person name="Balint B."/>
            <person name="Kovacs G.M."/>
            <person name="Kiss B."/>
            <person name="Cseklye J."/>
            <person name="Drula E."/>
            <person name="Henrissat B."/>
            <person name="Nagy I."/>
            <person name="Chovatia M."/>
            <person name="Adam C."/>
            <person name="LaButti K."/>
            <person name="Lipzen A."/>
            <person name="Riley R."/>
            <person name="Grigoriev I.V."/>
            <person name="Nagy L.G."/>
        </authorList>
    </citation>
    <scope>NUCLEOTIDE SEQUENCE [LARGE SCALE GENOMIC DNA]</scope>
    <source>
        <strain evidence="1 2">NL-1724</strain>
    </source>
</reference>
<dbReference type="Proteomes" id="UP000320762">
    <property type="component" value="Unassembled WGS sequence"/>
</dbReference>
<dbReference type="EMBL" id="VDMD01000010">
    <property type="protein sequence ID" value="TRM63292.1"/>
    <property type="molecule type" value="Genomic_DNA"/>
</dbReference>
<evidence type="ECO:0000313" key="1">
    <source>
        <dbReference type="EMBL" id="TRM63292.1"/>
    </source>
</evidence>
<sequence>MVAGCYPCSIQNVKSTSLPTATSESGRPRLSPGCAEEAQSRVPCSNCGLICGQRRPRTHTAVFPPSTSTGPEVLFIAHHRRGSIWVVVPMREVLLKISARLPGLTVSLIMSFHAAAITVLA</sequence>